<dbReference type="EMBL" id="BART01040904">
    <property type="protein sequence ID" value="GAH21593.1"/>
    <property type="molecule type" value="Genomic_DNA"/>
</dbReference>
<name>X1FLF0_9ZZZZ</name>
<comment type="caution">
    <text evidence="1">The sequence shown here is derived from an EMBL/GenBank/DDBJ whole genome shotgun (WGS) entry which is preliminary data.</text>
</comment>
<gene>
    <name evidence="1" type="ORF">S01H4_66233</name>
</gene>
<organism evidence="1">
    <name type="scientific">marine sediment metagenome</name>
    <dbReference type="NCBI Taxonomy" id="412755"/>
    <lineage>
        <taxon>unclassified sequences</taxon>
        <taxon>metagenomes</taxon>
        <taxon>ecological metagenomes</taxon>
    </lineage>
</organism>
<evidence type="ECO:0000313" key="1">
    <source>
        <dbReference type="EMBL" id="GAH21593.1"/>
    </source>
</evidence>
<protein>
    <submittedName>
        <fullName evidence="1">Uncharacterized protein</fullName>
    </submittedName>
</protein>
<proteinExistence type="predicted"/>
<sequence>TGSPTDGSIASDKLWARAPGLFRLYPYSAPTGTISGGKLAAANHSVSMRL</sequence>
<feature type="non-terminal residue" evidence="1">
    <location>
        <position position="1"/>
    </location>
</feature>
<accession>X1FLF0</accession>
<reference evidence="1" key="1">
    <citation type="journal article" date="2014" name="Front. Microbiol.">
        <title>High frequency of phylogenetically diverse reductive dehalogenase-homologous genes in deep subseafloor sedimentary metagenomes.</title>
        <authorList>
            <person name="Kawai M."/>
            <person name="Futagami T."/>
            <person name="Toyoda A."/>
            <person name="Takaki Y."/>
            <person name="Nishi S."/>
            <person name="Hori S."/>
            <person name="Arai W."/>
            <person name="Tsubouchi T."/>
            <person name="Morono Y."/>
            <person name="Uchiyama I."/>
            <person name="Ito T."/>
            <person name="Fujiyama A."/>
            <person name="Inagaki F."/>
            <person name="Takami H."/>
        </authorList>
    </citation>
    <scope>NUCLEOTIDE SEQUENCE</scope>
    <source>
        <strain evidence="1">Expedition CK06-06</strain>
    </source>
</reference>
<dbReference type="AlphaFoldDB" id="X1FLF0"/>